<dbReference type="InterPro" id="IPR009057">
    <property type="entry name" value="Homeodomain-like_sf"/>
</dbReference>
<protein>
    <submittedName>
        <fullName evidence="5">TetR family transcriptional regulator</fullName>
    </submittedName>
</protein>
<evidence type="ECO:0000256" key="1">
    <source>
        <dbReference type="ARBA" id="ARBA00023015"/>
    </source>
</evidence>
<dbReference type="EMBL" id="VIVK01000001">
    <property type="protein sequence ID" value="TWD84684.1"/>
    <property type="molecule type" value="Genomic_DNA"/>
</dbReference>
<dbReference type="SUPFAM" id="SSF46689">
    <property type="entry name" value="Homeodomain-like"/>
    <property type="match status" value="1"/>
</dbReference>
<feature type="domain" description="HTH tetR-type" evidence="4">
    <location>
        <begin position="18"/>
        <end position="65"/>
    </location>
</feature>
<dbReference type="Proteomes" id="UP000318380">
    <property type="component" value="Unassembled WGS sequence"/>
</dbReference>
<name>A0A561C0Q7_9ACTN</name>
<dbReference type="PANTHER" id="PTHR30055">
    <property type="entry name" value="HTH-TYPE TRANSCRIPTIONAL REGULATOR RUTR"/>
    <property type="match status" value="1"/>
</dbReference>
<evidence type="ECO:0000256" key="3">
    <source>
        <dbReference type="ARBA" id="ARBA00023163"/>
    </source>
</evidence>
<evidence type="ECO:0000313" key="6">
    <source>
        <dbReference type="Proteomes" id="UP000318380"/>
    </source>
</evidence>
<evidence type="ECO:0000259" key="4">
    <source>
        <dbReference type="Pfam" id="PF00440"/>
    </source>
</evidence>
<comment type="caution">
    <text evidence="5">The sequence shown here is derived from an EMBL/GenBank/DDBJ whole genome shotgun (WGS) entry which is preliminary data.</text>
</comment>
<keyword evidence="6" id="KW-1185">Reference proteome</keyword>
<organism evidence="5 6">
    <name type="scientific">Kribbella amoyensis</name>
    <dbReference type="NCBI Taxonomy" id="996641"/>
    <lineage>
        <taxon>Bacteria</taxon>
        <taxon>Bacillati</taxon>
        <taxon>Actinomycetota</taxon>
        <taxon>Actinomycetes</taxon>
        <taxon>Propionibacteriales</taxon>
        <taxon>Kribbellaceae</taxon>
        <taxon>Kribbella</taxon>
    </lineage>
</organism>
<evidence type="ECO:0000313" key="5">
    <source>
        <dbReference type="EMBL" id="TWD84684.1"/>
    </source>
</evidence>
<dbReference type="PANTHER" id="PTHR30055:SF234">
    <property type="entry name" value="HTH-TYPE TRANSCRIPTIONAL REGULATOR BETI"/>
    <property type="match status" value="1"/>
</dbReference>
<evidence type="ECO:0000256" key="2">
    <source>
        <dbReference type="ARBA" id="ARBA00023125"/>
    </source>
</evidence>
<dbReference type="InterPro" id="IPR001647">
    <property type="entry name" value="HTH_TetR"/>
</dbReference>
<keyword evidence="1" id="KW-0805">Transcription regulation</keyword>
<sequence length="222" mass="24338">MTDGEDRPRRVHATRELILVTAERLFAEHGVHEVSNRQISQAAGQGNNTAVGYHFGTKTDLVRAIARKHSERIEQRRSELLAAAEGSTDVRAWVSCLVRPATDHFATLGVPSWLARFNAQLMNDPSLREVMIEESLTSPTLRRILDGLNACLAGLPLPVRLERGDMARHLIVQMCAEYERALAEGTPTARAGWPEMATGLIDGIVGLWTAPVSGNLTAEGLR</sequence>
<proteinExistence type="predicted"/>
<accession>A0A561C0Q7</accession>
<keyword evidence="2" id="KW-0238">DNA-binding</keyword>
<dbReference type="Pfam" id="PF00440">
    <property type="entry name" value="TetR_N"/>
    <property type="match status" value="1"/>
</dbReference>
<reference evidence="5 6" key="1">
    <citation type="submission" date="2019-06" db="EMBL/GenBank/DDBJ databases">
        <title>Sequencing the genomes of 1000 actinobacteria strains.</title>
        <authorList>
            <person name="Klenk H.-P."/>
        </authorList>
    </citation>
    <scope>NUCLEOTIDE SEQUENCE [LARGE SCALE GENOMIC DNA]</scope>
    <source>
        <strain evidence="5 6">DSM 24683</strain>
    </source>
</reference>
<keyword evidence="3" id="KW-0804">Transcription</keyword>
<dbReference type="OrthoDB" id="4726108at2"/>
<gene>
    <name evidence="5" type="ORF">FB561_5878</name>
</gene>
<dbReference type="AlphaFoldDB" id="A0A561C0Q7"/>
<dbReference type="GO" id="GO:0000976">
    <property type="term" value="F:transcription cis-regulatory region binding"/>
    <property type="evidence" value="ECO:0007669"/>
    <property type="project" value="TreeGrafter"/>
</dbReference>
<dbReference type="Gene3D" id="1.10.357.10">
    <property type="entry name" value="Tetracycline Repressor, domain 2"/>
    <property type="match status" value="1"/>
</dbReference>
<dbReference type="InterPro" id="IPR050109">
    <property type="entry name" value="HTH-type_TetR-like_transc_reg"/>
</dbReference>
<dbReference type="GO" id="GO:0003700">
    <property type="term" value="F:DNA-binding transcription factor activity"/>
    <property type="evidence" value="ECO:0007669"/>
    <property type="project" value="TreeGrafter"/>
</dbReference>
<dbReference type="RefSeq" id="WP_145812236.1">
    <property type="nucleotide sequence ID" value="NZ_VIVK01000001.1"/>
</dbReference>